<gene>
    <name evidence="2" type="ORF">V1264_011947</name>
</gene>
<sequence length="56" mass="5986">MKSTDNEVNKGIMDSPSESDVDDSSHGACGGEPRSKARSVNRDVRGEFEPAVALHI</sequence>
<dbReference type="AlphaFoldDB" id="A0AAN9BVT8"/>
<evidence type="ECO:0000256" key="1">
    <source>
        <dbReference type="SAM" id="MobiDB-lite"/>
    </source>
</evidence>
<keyword evidence="3" id="KW-1185">Reference proteome</keyword>
<dbReference type="Proteomes" id="UP001374579">
    <property type="component" value="Unassembled WGS sequence"/>
</dbReference>
<evidence type="ECO:0000313" key="2">
    <source>
        <dbReference type="EMBL" id="KAK7112497.1"/>
    </source>
</evidence>
<comment type="caution">
    <text evidence="2">The sequence shown here is derived from an EMBL/GenBank/DDBJ whole genome shotgun (WGS) entry which is preliminary data.</text>
</comment>
<reference evidence="2 3" key="1">
    <citation type="submission" date="2024-02" db="EMBL/GenBank/DDBJ databases">
        <title>Chromosome-scale genome assembly of the rough periwinkle Littorina saxatilis.</title>
        <authorList>
            <person name="De Jode A."/>
            <person name="Faria R."/>
            <person name="Formenti G."/>
            <person name="Sims Y."/>
            <person name="Smith T.P."/>
            <person name="Tracey A."/>
            <person name="Wood J.M.D."/>
            <person name="Zagrodzka Z.B."/>
            <person name="Johannesson K."/>
            <person name="Butlin R.K."/>
            <person name="Leder E.H."/>
        </authorList>
    </citation>
    <scope>NUCLEOTIDE SEQUENCE [LARGE SCALE GENOMIC DNA]</scope>
    <source>
        <strain evidence="2">Snail1</strain>
        <tissue evidence="2">Muscle</tissue>
    </source>
</reference>
<feature type="region of interest" description="Disordered" evidence="1">
    <location>
        <begin position="1"/>
        <end position="56"/>
    </location>
</feature>
<accession>A0AAN9BVT8</accession>
<organism evidence="2 3">
    <name type="scientific">Littorina saxatilis</name>
    <dbReference type="NCBI Taxonomy" id="31220"/>
    <lineage>
        <taxon>Eukaryota</taxon>
        <taxon>Metazoa</taxon>
        <taxon>Spiralia</taxon>
        <taxon>Lophotrochozoa</taxon>
        <taxon>Mollusca</taxon>
        <taxon>Gastropoda</taxon>
        <taxon>Caenogastropoda</taxon>
        <taxon>Littorinimorpha</taxon>
        <taxon>Littorinoidea</taxon>
        <taxon>Littorinidae</taxon>
        <taxon>Littorina</taxon>
    </lineage>
</organism>
<evidence type="ECO:0000313" key="3">
    <source>
        <dbReference type="Proteomes" id="UP001374579"/>
    </source>
</evidence>
<dbReference type="EMBL" id="JBAMIC010000002">
    <property type="protein sequence ID" value="KAK7112497.1"/>
    <property type="molecule type" value="Genomic_DNA"/>
</dbReference>
<protein>
    <submittedName>
        <fullName evidence="2">Uncharacterized protein</fullName>
    </submittedName>
</protein>
<name>A0AAN9BVT8_9CAEN</name>
<proteinExistence type="predicted"/>